<evidence type="ECO:0000256" key="3">
    <source>
        <dbReference type="ARBA" id="ARBA00018863"/>
    </source>
</evidence>
<evidence type="ECO:0000256" key="1">
    <source>
        <dbReference type="ARBA" id="ARBA00004120"/>
    </source>
</evidence>
<keyword evidence="11" id="KW-0206">Cytoskeleton</keyword>
<keyword evidence="12" id="KW-0966">Cell projection</keyword>
<evidence type="ECO:0000256" key="5">
    <source>
        <dbReference type="ARBA" id="ARBA00022490"/>
    </source>
</evidence>
<keyword evidence="5" id="KW-0963">Cytoplasm</keyword>
<comment type="similarity">
    <text evidence="2">Belongs to the dynein light intermediate chain family.</text>
</comment>
<comment type="caution">
    <text evidence="13">The sequence shown here is derived from an EMBL/GenBank/DDBJ whole genome shotgun (WGS) entry which is preliminary data.</text>
</comment>
<keyword evidence="7" id="KW-0970">Cilium biogenesis/degradation</keyword>
<dbReference type="InterPro" id="IPR040045">
    <property type="entry name" value="DYNC2LI1"/>
</dbReference>
<keyword evidence="10" id="KW-0505">Motor protein</keyword>
<evidence type="ECO:0000313" key="13">
    <source>
        <dbReference type="EMBL" id="CAL7949074.1"/>
    </source>
</evidence>
<comment type="subcellular location">
    <subcellularLocation>
        <location evidence="1">Cytoplasm</location>
        <location evidence="1">Cytoskeleton</location>
        <location evidence="1">Cilium basal body</location>
    </subcellularLocation>
</comment>
<evidence type="ECO:0000256" key="8">
    <source>
        <dbReference type="ARBA" id="ARBA00023017"/>
    </source>
</evidence>
<keyword evidence="8" id="KW-0243">Dynein</keyword>
<gene>
    <name evidence="13" type="ORF">XYLVIOL_LOCUS9227</name>
</gene>
<dbReference type="PANTHER" id="PTHR13236:SF0">
    <property type="entry name" value="CYTOPLASMIC DYNEIN 2 LIGHT INTERMEDIATE CHAIN 1"/>
    <property type="match status" value="1"/>
</dbReference>
<proteinExistence type="inferred from homology"/>
<dbReference type="EMBL" id="CAXAJV020001299">
    <property type="protein sequence ID" value="CAL7949074.1"/>
    <property type="molecule type" value="Genomic_DNA"/>
</dbReference>
<reference evidence="13 14" key="1">
    <citation type="submission" date="2024-08" db="EMBL/GenBank/DDBJ databases">
        <authorList>
            <person name="Will J Nash"/>
            <person name="Angela Man"/>
            <person name="Seanna McTaggart"/>
            <person name="Kendall Baker"/>
            <person name="Tom Barker"/>
            <person name="Leah Catchpole"/>
            <person name="Alex Durrant"/>
            <person name="Karim Gharbi"/>
            <person name="Naomi Irish"/>
            <person name="Gemy Kaithakottil"/>
            <person name="Debby Ku"/>
            <person name="Aaliyah Providence"/>
            <person name="Felix Shaw"/>
            <person name="David Swarbreck"/>
            <person name="Chris Watkins"/>
            <person name="Ann M. McCartney"/>
            <person name="Giulio Formenti"/>
            <person name="Alice Mouton"/>
            <person name="Noel Vella"/>
            <person name="Bjorn M von Reumont"/>
            <person name="Adriana Vella"/>
            <person name="Wilfried Haerty"/>
        </authorList>
    </citation>
    <scope>NUCLEOTIDE SEQUENCE [LARGE SCALE GENOMIC DNA]</scope>
</reference>
<evidence type="ECO:0000256" key="2">
    <source>
        <dbReference type="ARBA" id="ARBA00006831"/>
    </source>
</evidence>
<evidence type="ECO:0000256" key="9">
    <source>
        <dbReference type="ARBA" id="ARBA00023069"/>
    </source>
</evidence>
<evidence type="ECO:0000256" key="12">
    <source>
        <dbReference type="ARBA" id="ARBA00023273"/>
    </source>
</evidence>
<dbReference type="Proteomes" id="UP001642520">
    <property type="component" value="Unassembled WGS sequence"/>
</dbReference>
<dbReference type="Gene3D" id="3.40.50.300">
    <property type="entry name" value="P-loop containing nucleotide triphosphate hydrolases"/>
    <property type="match status" value="1"/>
</dbReference>
<evidence type="ECO:0000256" key="7">
    <source>
        <dbReference type="ARBA" id="ARBA00022794"/>
    </source>
</evidence>
<keyword evidence="4" id="KW-0217">Developmental protein</keyword>
<dbReference type="SUPFAM" id="SSF52540">
    <property type="entry name" value="P-loop containing nucleoside triphosphate hydrolases"/>
    <property type="match status" value="1"/>
</dbReference>
<organism evidence="13 14">
    <name type="scientific">Xylocopa violacea</name>
    <name type="common">Violet carpenter bee</name>
    <name type="synonym">Apis violacea</name>
    <dbReference type="NCBI Taxonomy" id="135666"/>
    <lineage>
        <taxon>Eukaryota</taxon>
        <taxon>Metazoa</taxon>
        <taxon>Ecdysozoa</taxon>
        <taxon>Arthropoda</taxon>
        <taxon>Hexapoda</taxon>
        <taxon>Insecta</taxon>
        <taxon>Pterygota</taxon>
        <taxon>Neoptera</taxon>
        <taxon>Endopterygota</taxon>
        <taxon>Hymenoptera</taxon>
        <taxon>Apocrita</taxon>
        <taxon>Aculeata</taxon>
        <taxon>Apoidea</taxon>
        <taxon>Anthophila</taxon>
        <taxon>Apidae</taxon>
        <taxon>Xylocopa</taxon>
        <taxon>Xylocopa</taxon>
    </lineage>
</organism>
<evidence type="ECO:0000256" key="4">
    <source>
        <dbReference type="ARBA" id="ARBA00022473"/>
    </source>
</evidence>
<evidence type="ECO:0000256" key="10">
    <source>
        <dbReference type="ARBA" id="ARBA00023175"/>
    </source>
</evidence>
<protein>
    <recommendedName>
        <fullName evidence="3">Cytoplasmic dynein 2 light intermediate chain 1</fullName>
    </recommendedName>
</protein>
<dbReference type="PANTHER" id="PTHR13236">
    <property type="entry name" value="DYNEIN 2 LIGHT INTERMEDIATE CHAIN, ISOFORM 2"/>
    <property type="match status" value="1"/>
</dbReference>
<sequence length="345" mass="39244">MADRNSEENVRDVAVRLCLEEEQQRKVDPNETHERSIIVIGSKGVGKTTIVHRFLEKDDTPKPTIAMDYSFGRKAGKSLTKNIAHVWEIGQLTSSLVSAAMTGSSLTHSPHHVVVLVVFDLSQPEILWSTFEETLSVIRNAMKMSYHDKMIEQLKRRRLEQRRKASEREVDPFPMKLSIIGGKYDQFKGLDLDKRELIGKTLRAIAHILGADLYYYALKDKVLSRRIKDLLSHYGFGTPLPDAKCTDFTKPLAVPSGTDCFSSIDLQFPQTRPSAILDTIKQIYVTRIPQESRSNEIILEDPSNEPNFNEPIIDRLRVQREEEISILLHDMLEGRTPQIPVPDPS</sequence>
<accession>A0ABP1P758</accession>
<evidence type="ECO:0000256" key="6">
    <source>
        <dbReference type="ARBA" id="ARBA00022701"/>
    </source>
</evidence>
<keyword evidence="14" id="KW-1185">Reference proteome</keyword>
<dbReference type="InterPro" id="IPR027417">
    <property type="entry name" value="P-loop_NTPase"/>
</dbReference>
<evidence type="ECO:0000313" key="14">
    <source>
        <dbReference type="Proteomes" id="UP001642520"/>
    </source>
</evidence>
<keyword evidence="9" id="KW-0969">Cilium</keyword>
<keyword evidence="6" id="KW-0493">Microtubule</keyword>
<evidence type="ECO:0000256" key="11">
    <source>
        <dbReference type="ARBA" id="ARBA00023212"/>
    </source>
</evidence>
<name>A0ABP1P758_XYLVO</name>